<dbReference type="SUPFAM" id="SSF57938">
    <property type="entry name" value="DnaJ/Hsp40 cysteine-rich domain"/>
    <property type="match status" value="1"/>
</dbReference>
<dbReference type="GO" id="GO:0051082">
    <property type="term" value="F:unfolded protein binding"/>
    <property type="evidence" value="ECO:0007669"/>
    <property type="project" value="InterPro"/>
</dbReference>
<keyword evidence="2" id="KW-0677">Repeat</keyword>
<keyword evidence="3 5" id="KW-0863">Zinc-finger</keyword>
<organism evidence="8 11">
    <name type="scientific">Leptomonas pyrrhocoris</name>
    <name type="common">Firebug parasite</name>
    <dbReference type="NCBI Taxonomy" id="157538"/>
    <lineage>
        <taxon>Eukaryota</taxon>
        <taxon>Discoba</taxon>
        <taxon>Euglenozoa</taxon>
        <taxon>Kinetoplastea</taxon>
        <taxon>Metakinetoplastina</taxon>
        <taxon>Trypanosomatida</taxon>
        <taxon>Trypanosomatidae</taxon>
        <taxon>Leishmaniinae</taxon>
        <taxon>Leptomonas</taxon>
    </lineage>
</organism>
<dbReference type="EMBL" id="LGTL01000008">
    <property type="protein sequence ID" value="KPA80731.1"/>
    <property type="molecule type" value="Genomic_DNA"/>
</dbReference>
<gene>
    <name evidence="10" type="ORF">ABB37_00001</name>
    <name evidence="9" type="ORF">ABB37_04176</name>
    <name evidence="8" type="ORF">ABB37_04897</name>
</gene>
<name>A0A0N0DVW8_LEPPY</name>
<dbReference type="FunFam" id="2.60.260.20:FF:000003">
    <property type="entry name" value="DnaJ subfamily A member 2"/>
    <property type="match status" value="1"/>
</dbReference>
<dbReference type="InterPro" id="IPR044713">
    <property type="entry name" value="DNJA1/2-like"/>
</dbReference>
<protein>
    <submittedName>
        <fullName evidence="8">Putative heat shock protein DNAJ</fullName>
    </submittedName>
</protein>
<evidence type="ECO:0000256" key="1">
    <source>
        <dbReference type="ARBA" id="ARBA00022723"/>
    </source>
</evidence>
<feature type="domain" description="CR-type" evidence="7">
    <location>
        <begin position="58"/>
        <end position="145"/>
    </location>
</feature>
<evidence type="ECO:0000313" key="10">
    <source>
        <dbReference type="EMBL" id="KPA85588.1"/>
    </source>
</evidence>
<dbReference type="CDD" id="cd10747">
    <property type="entry name" value="DnaJ_C"/>
    <property type="match status" value="1"/>
</dbReference>
<dbReference type="SUPFAM" id="SSF49493">
    <property type="entry name" value="HSP40/DnaJ peptide-binding domain"/>
    <property type="match status" value="2"/>
</dbReference>
<evidence type="ECO:0000313" key="11">
    <source>
        <dbReference type="Proteomes" id="UP000037923"/>
    </source>
</evidence>
<dbReference type="VEuPathDB" id="TriTrypDB:LpyrH10_08_3460"/>
<evidence type="ECO:0000256" key="4">
    <source>
        <dbReference type="ARBA" id="ARBA00022833"/>
    </source>
</evidence>
<dbReference type="InterPro" id="IPR036410">
    <property type="entry name" value="HSP_DnaJ_Cys-rich_dom_sf"/>
</dbReference>
<dbReference type="Gene3D" id="2.10.230.10">
    <property type="entry name" value="Heat shock protein DnaJ, cysteine-rich domain"/>
    <property type="match status" value="1"/>
</dbReference>
<dbReference type="EMBL" id="LGTL01000001">
    <property type="protein sequence ID" value="KPA85588.1"/>
    <property type="molecule type" value="Genomic_DNA"/>
</dbReference>
<dbReference type="RefSeq" id="XP_015660386.1">
    <property type="nucleotide sequence ID" value="XM_015801766.1"/>
</dbReference>
<dbReference type="AlphaFoldDB" id="A0A0N0DVW8"/>
<dbReference type="RefSeq" id="XP_015659170.1">
    <property type="nucleotide sequence ID" value="XM_015802726.1"/>
</dbReference>
<dbReference type="GeneID" id="26900299"/>
<proteinExistence type="predicted"/>
<dbReference type="EMBL" id="LGTL01000006">
    <property type="protein sequence ID" value="KPA81947.1"/>
    <property type="molecule type" value="Genomic_DNA"/>
</dbReference>
<keyword evidence="11" id="KW-1185">Reference proteome</keyword>
<evidence type="ECO:0000256" key="5">
    <source>
        <dbReference type="PROSITE-ProRule" id="PRU00546"/>
    </source>
</evidence>
<dbReference type="FunFam" id="2.10.230.10:FF:000010">
    <property type="entry name" value="Heat shock protein DnaJ, putative"/>
    <property type="match status" value="1"/>
</dbReference>
<keyword evidence="8" id="KW-0346">Stress response</keyword>
<keyword evidence="4 5" id="KW-0862">Zinc</keyword>
<evidence type="ECO:0000256" key="3">
    <source>
        <dbReference type="ARBA" id="ARBA00022771"/>
    </source>
</evidence>
<keyword evidence="1 5" id="KW-0479">Metal-binding</keyword>
<dbReference type="InterPro" id="IPR008971">
    <property type="entry name" value="HSP40/DnaJ_pept-bd"/>
</dbReference>
<dbReference type="GO" id="GO:0030544">
    <property type="term" value="F:Hsp70 protein binding"/>
    <property type="evidence" value="ECO:0007669"/>
    <property type="project" value="InterPro"/>
</dbReference>
<dbReference type="Pfam" id="PF00684">
    <property type="entry name" value="DnaJ_CXXCXGXG"/>
    <property type="match status" value="1"/>
</dbReference>
<dbReference type="OrthoDB" id="550424at2759"/>
<accession>A0A0N0DVW8</accession>
<reference evidence="8 11" key="1">
    <citation type="submission" date="2015-07" db="EMBL/GenBank/DDBJ databases">
        <title>High-quality genome of monoxenous trypanosomatid Leptomonas pyrrhocoris.</title>
        <authorList>
            <person name="Flegontov P."/>
            <person name="Butenko A."/>
            <person name="Firsov S."/>
            <person name="Vlcek C."/>
            <person name="Logacheva M.D."/>
            <person name="Field M."/>
            <person name="Filatov D."/>
            <person name="Flegontova O."/>
            <person name="Gerasimov E."/>
            <person name="Jackson A.P."/>
            <person name="Kelly S."/>
            <person name="Opperdoes F."/>
            <person name="O'Reilly A."/>
            <person name="Votypka J."/>
            <person name="Yurchenko V."/>
            <person name="Lukes J."/>
        </authorList>
    </citation>
    <scope>NUCLEOTIDE SEQUENCE [LARGE SCALE GENOMIC DNA]</scope>
    <source>
        <strain evidence="8">H10</strain>
    </source>
</reference>
<dbReference type="Proteomes" id="UP000037923">
    <property type="component" value="Unassembled WGS sequence"/>
</dbReference>
<feature type="region of interest" description="Disordered" evidence="6">
    <location>
        <begin position="316"/>
        <end position="338"/>
    </location>
</feature>
<dbReference type="GeneID" id="26905188"/>
<evidence type="ECO:0000256" key="6">
    <source>
        <dbReference type="SAM" id="MobiDB-lite"/>
    </source>
</evidence>
<dbReference type="InterPro" id="IPR001305">
    <property type="entry name" value="HSP_DnaJ_Cys-rich_dom"/>
</dbReference>
<evidence type="ECO:0000259" key="7">
    <source>
        <dbReference type="PROSITE" id="PS51188"/>
    </source>
</evidence>
<evidence type="ECO:0000313" key="8">
    <source>
        <dbReference type="EMBL" id="KPA80731.1"/>
    </source>
</evidence>
<dbReference type="RefSeq" id="XP_015664027.1">
    <property type="nucleotide sequence ID" value="XM_015796019.1"/>
</dbReference>
<comment type="caution">
    <text evidence="8">The sequence shown here is derived from an EMBL/GenBank/DDBJ whole genome shotgun (WGS) entry which is preliminary data.</text>
</comment>
<dbReference type="VEuPathDB" id="TriTrypDB:LpyrH10_01_0010"/>
<sequence>MYGAGMDEMLNAMFGAGGMPGMESMGGFGGRGGRGQRARRGRDVGHALPVTLEDLYNGKTVQVERRRTVLCPECKGSGSKKKNVPRGGNVCPQCRGSGVRVVVHQMGMMVQQSQVMCDACSGTGELIDPRNRCPRCSGSKTVEVDAPVSVVVAKGMSHKQQLVFARMADEEPGADRAGDFVVVLQQLKHDIFTRDDCDLHMQHHLSLQEALCGFQFKLTHLDGRELVVRQPRGQITKPGDVKAVVGEGMPVLKQAGKFGDLIIEFLVDYPDRVEESQLQLLRQALPPPKSVDATARNEEEGEVCYVTREDLSILEEEIKKDEEAEDENEGPSAGCAAQ</sequence>
<evidence type="ECO:0000313" key="9">
    <source>
        <dbReference type="EMBL" id="KPA81947.1"/>
    </source>
</evidence>
<dbReference type="InterPro" id="IPR002939">
    <property type="entry name" value="DnaJ_C"/>
</dbReference>
<dbReference type="Pfam" id="PF01556">
    <property type="entry name" value="DnaJ_C"/>
    <property type="match status" value="1"/>
</dbReference>
<dbReference type="GO" id="GO:0006457">
    <property type="term" value="P:protein folding"/>
    <property type="evidence" value="ECO:0007669"/>
    <property type="project" value="InterPro"/>
</dbReference>
<feature type="zinc finger region" description="CR-type" evidence="5">
    <location>
        <begin position="58"/>
        <end position="145"/>
    </location>
</feature>
<dbReference type="Gene3D" id="2.60.260.20">
    <property type="entry name" value="Urease metallochaperone UreE, N-terminal domain"/>
    <property type="match status" value="2"/>
</dbReference>
<dbReference type="PANTHER" id="PTHR43888">
    <property type="entry name" value="DNAJ-LIKE-2, ISOFORM A-RELATED"/>
    <property type="match status" value="1"/>
</dbReference>
<evidence type="ECO:0000256" key="2">
    <source>
        <dbReference type="ARBA" id="ARBA00022737"/>
    </source>
</evidence>
<dbReference type="PROSITE" id="PS51188">
    <property type="entry name" value="ZF_CR"/>
    <property type="match status" value="1"/>
</dbReference>
<dbReference type="VEuPathDB" id="TriTrypDB:LpyrH10_06_5460"/>
<dbReference type="GeneID" id="26904467"/>
<dbReference type="GO" id="GO:0008270">
    <property type="term" value="F:zinc ion binding"/>
    <property type="evidence" value="ECO:0007669"/>
    <property type="project" value="UniProtKB-KW"/>
</dbReference>